<evidence type="ECO:0008006" key="3">
    <source>
        <dbReference type="Google" id="ProtNLM"/>
    </source>
</evidence>
<evidence type="ECO:0000313" key="2">
    <source>
        <dbReference type="Proteomes" id="UP001597102"/>
    </source>
</evidence>
<evidence type="ECO:0000313" key="1">
    <source>
        <dbReference type="EMBL" id="MFD0987812.1"/>
    </source>
</evidence>
<dbReference type="Proteomes" id="UP001597102">
    <property type="component" value="Unassembled WGS sequence"/>
</dbReference>
<name>A0ABW3JEE6_9HYPH</name>
<comment type="caution">
    <text evidence="1">The sequence shown here is derived from an EMBL/GenBank/DDBJ whole genome shotgun (WGS) entry which is preliminary data.</text>
</comment>
<keyword evidence="2" id="KW-1185">Reference proteome</keyword>
<proteinExistence type="predicted"/>
<gene>
    <name evidence="1" type="ORF">ACFQ2F_11965</name>
</gene>
<dbReference type="EMBL" id="JBHTJO010000001">
    <property type="protein sequence ID" value="MFD0987812.1"/>
    <property type="molecule type" value="Genomic_DNA"/>
</dbReference>
<accession>A0ABW3JEE6</accession>
<reference evidence="2" key="1">
    <citation type="journal article" date="2019" name="Int. J. Syst. Evol. Microbiol.">
        <title>The Global Catalogue of Microorganisms (GCM) 10K type strain sequencing project: providing services to taxonomists for standard genome sequencing and annotation.</title>
        <authorList>
            <consortium name="The Broad Institute Genomics Platform"/>
            <consortium name="The Broad Institute Genome Sequencing Center for Infectious Disease"/>
            <person name="Wu L."/>
            <person name="Ma J."/>
        </authorList>
    </citation>
    <scope>NUCLEOTIDE SEQUENCE [LARGE SCALE GENOMIC DNA]</scope>
    <source>
        <strain evidence="2">CCUG 61697</strain>
    </source>
</reference>
<dbReference type="RefSeq" id="WP_379090138.1">
    <property type="nucleotide sequence ID" value="NZ_JBHTJO010000001.1"/>
</dbReference>
<organism evidence="1 2">
    <name type="scientific">Methyloligella solikamskensis</name>
    <dbReference type="NCBI Taxonomy" id="1177756"/>
    <lineage>
        <taxon>Bacteria</taxon>
        <taxon>Pseudomonadati</taxon>
        <taxon>Pseudomonadota</taxon>
        <taxon>Alphaproteobacteria</taxon>
        <taxon>Hyphomicrobiales</taxon>
        <taxon>Hyphomicrobiaceae</taxon>
        <taxon>Methyloligella</taxon>
    </lineage>
</organism>
<sequence>MSSNWISAEPGFSLVGWCGQEFDEPIVAWRISARDMTEKDELSAYSVEPLTVTGYLYAGRDKATIALRWPDGTVEFETERYVSVADWRASGAWRDAVQKNQDKFRERRGF</sequence>
<protein>
    <recommendedName>
        <fullName evidence="3">ASPIC/UnbV domain-containing protein</fullName>
    </recommendedName>
</protein>